<organism evidence="2">
    <name type="scientific">uncultured Nocardioides sp</name>
    <dbReference type="NCBI Taxonomy" id="198441"/>
    <lineage>
        <taxon>Bacteria</taxon>
        <taxon>Bacillati</taxon>
        <taxon>Actinomycetota</taxon>
        <taxon>Actinomycetes</taxon>
        <taxon>Propionibacteriales</taxon>
        <taxon>Nocardioidaceae</taxon>
        <taxon>Nocardioides</taxon>
        <taxon>environmental samples</taxon>
    </lineage>
</organism>
<reference evidence="2" key="1">
    <citation type="submission" date="2020-02" db="EMBL/GenBank/DDBJ databases">
        <authorList>
            <person name="Meier V. D."/>
        </authorList>
    </citation>
    <scope>NUCLEOTIDE SEQUENCE</scope>
    <source>
        <strain evidence="2">AVDCRST_MAG06</strain>
    </source>
</reference>
<feature type="non-terminal residue" evidence="2">
    <location>
        <position position="468"/>
    </location>
</feature>
<feature type="compositionally biased region" description="Low complexity" evidence="1">
    <location>
        <begin position="52"/>
        <end position="73"/>
    </location>
</feature>
<feature type="compositionally biased region" description="Basic residues" evidence="1">
    <location>
        <begin position="270"/>
        <end position="301"/>
    </location>
</feature>
<name>A0A6J4NHY3_9ACTN</name>
<feature type="compositionally biased region" description="Low complexity" evidence="1">
    <location>
        <begin position="367"/>
        <end position="381"/>
    </location>
</feature>
<feature type="compositionally biased region" description="Basic residues" evidence="1">
    <location>
        <begin position="336"/>
        <end position="360"/>
    </location>
</feature>
<keyword evidence="2" id="KW-0067">ATP-binding</keyword>
<feature type="compositionally biased region" description="Basic residues" evidence="1">
    <location>
        <begin position="1"/>
        <end position="20"/>
    </location>
</feature>
<feature type="compositionally biased region" description="Basic residues" evidence="1">
    <location>
        <begin position="236"/>
        <end position="252"/>
    </location>
</feature>
<protein>
    <submittedName>
        <fullName evidence="2">Heterodimeric efflux ABC transporter, permease/ATP-binding subunit 2</fullName>
    </submittedName>
</protein>
<dbReference type="EMBL" id="CADCUP010000102">
    <property type="protein sequence ID" value="CAA9388638.1"/>
    <property type="molecule type" value="Genomic_DNA"/>
</dbReference>
<gene>
    <name evidence="2" type="ORF">AVDCRST_MAG06-1434</name>
</gene>
<feature type="compositionally biased region" description="Basic residues" evidence="1">
    <location>
        <begin position="99"/>
        <end position="118"/>
    </location>
</feature>
<feature type="region of interest" description="Disordered" evidence="1">
    <location>
        <begin position="44"/>
        <end position="118"/>
    </location>
</feature>
<feature type="compositionally biased region" description="Basic residues" evidence="1">
    <location>
        <begin position="405"/>
        <end position="417"/>
    </location>
</feature>
<evidence type="ECO:0000256" key="1">
    <source>
        <dbReference type="SAM" id="MobiDB-lite"/>
    </source>
</evidence>
<feature type="compositionally biased region" description="Basic and acidic residues" evidence="1">
    <location>
        <begin position="187"/>
        <end position="198"/>
    </location>
</feature>
<feature type="compositionally biased region" description="Basic and acidic residues" evidence="1">
    <location>
        <begin position="167"/>
        <end position="180"/>
    </location>
</feature>
<dbReference type="AlphaFoldDB" id="A0A6J4NHY3"/>
<proteinExistence type="predicted"/>
<keyword evidence="2" id="KW-0547">Nucleotide-binding</keyword>
<feature type="non-terminal residue" evidence="2">
    <location>
        <position position="1"/>
    </location>
</feature>
<accession>A0A6J4NHY3</accession>
<feature type="compositionally biased region" description="Basic residues" evidence="1">
    <location>
        <begin position="424"/>
        <end position="435"/>
    </location>
</feature>
<sequence>GRVRGLRRPAHPHQPRRRPARLVGAHGTARVDDRLRHRRADLRRRAERRLVGGPALPDRGAAAGGRAAVVPRPRQGRLPPRERDVLRHRRDAHRDRGGVPHRRGARYRGRADRPHRRRRAEVLRRRALHAVPAHGLLPEHGGRLPAADGGDAALRRLPLHAGHRVAGRGDHRDPVRADAHRPRRPHRLDPRRAADGRRLPGPPPRCGAGARRPGGHRRPARRREDRGRGRPLLLRRGPRRAARGLARRGRRRADRDGRTLGRGQVDARPAPRRHPPAPVRVGHRRRRRARRPAAVRAARPRRAGDPGAPRLRRVAAREPRARGTSRCRRRGDPRGARRRRRPGVGRGAARRPGHRRRLRRPGRERGAGAADRAGPAGAGRPAHARARRGDLAHRPAGRPAPRALAGRRARGPHRHRDRPPPLLRLRRRPRGRGRGRRDLRARLARRAGRRRRLVRRAVGLLERQAATL</sequence>
<feature type="region of interest" description="Disordered" evidence="1">
    <location>
        <begin position="162"/>
        <end position="444"/>
    </location>
</feature>
<evidence type="ECO:0000313" key="2">
    <source>
        <dbReference type="EMBL" id="CAA9388638.1"/>
    </source>
</evidence>
<feature type="region of interest" description="Disordered" evidence="1">
    <location>
        <begin position="1"/>
        <end position="29"/>
    </location>
</feature>
<dbReference type="GO" id="GO:0005524">
    <property type="term" value="F:ATP binding"/>
    <property type="evidence" value="ECO:0007669"/>
    <property type="project" value="UniProtKB-KW"/>
</dbReference>